<reference evidence="2" key="1">
    <citation type="submission" date="2021-01" db="EMBL/GenBank/DDBJ databases">
        <authorList>
            <consortium name="Genoscope - CEA"/>
            <person name="William W."/>
        </authorList>
    </citation>
    <scope>NUCLEOTIDE SEQUENCE</scope>
</reference>
<evidence type="ECO:0000313" key="3">
    <source>
        <dbReference type="Proteomes" id="UP000683925"/>
    </source>
</evidence>
<feature type="coiled-coil region" evidence="1">
    <location>
        <begin position="55"/>
        <end position="82"/>
    </location>
</feature>
<name>A0A8S1U571_PAROT</name>
<dbReference type="EMBL" id="CAJJDP010000034">
    <property type="protein sequence ID" value="CAD8157786.1"/>
    <property type="molecule type" value="Genomic_DNA"/>
</dbReference>
<dbReference type="OMA" id="HIAHIND"/>
<proteinExistence type="predicted"/>
<dbReference type="Proteomes" id="UP000683925">
    <property type="component" value="Unassembled WGS sequence"/>
</dbReference>
<sequence>MYQKSELGINCPVHGDCENAILVCFSRSCKSYRIFCESCNRNEHPSSCRPDHYKFEKIISKFQEIEKQCESLEQDLKLTAGEIRKLFDQIIQIITKKYQYSKQRLEELNSKQLHQALDNVIKYDEFENNYFQDIKKISKNLIKELQTLLTELKLEEEVGTKVLDPKAKLEYFYQKGYELLILEVNHSMKMIIMNKQLNNQT</sequence>
<evidence type="ECO:0000313" key="2">
    <source>
        <dbReference type="EMBL" id="CAD8157786.1"/>
    </source>
</evidence>
<keyword evidence="3" id="KW-1185">Reference proteome</keyword>
<protein>
    <submittedName>
        <fullName evidence="2">Uncharacterized protein</fullName>
    </submittedName>
</protein>
<organism evidence="2 3">
    <name type="scientific">Paramecium octaurelia</name>
    <dbReference type="NCBI Taxonomy" id="43137"/>
    <lineage>
        <taxon>Eukaryota</taxon>
        <taxon>Sar</taxon>
        <taxon>Alveolata</taxon>
        <taxon>Ciliophora</taxon>
        <taxon>Intramacronucleata</taxon>
        <taxon>Oligohymenophorea</taxon>
        <taxon>Peniculida</taxon>
        <taxon>Parameciidae</taxon>
        <taxon>Paramecium</taxon>
    </lineage>
</organism>
<gene>
    <name evidence="2" type="ORF">POCTA_138.1.T0340158</name>
</gene>
<dbReference type="AlphaFoldDB" id="A0A8S1U571"/>
<evidence type="ECO:0000256" key="1">
    <source>
        <dbReference type="SAM" id="Coils"/>
    </source>
</evidence>
<comment type="caution">
    <text evidence="2">The sequence shown here is derived from an EMBL/GenBank/DDBJ whole genome shotgun (WGS) entry which is preliminary data.</text>
</comment>
<keyword evidence="1" id="KW-0175">Coiled coil</keyword>
<accession>A0A8S1U571</accession>